<proteinExistence type="predicted"/>
<comment type="caution">
    <text evidence="1">The sequence shown here is derived from an EMBL/GenBank/DDBJ whole genome shotgun (WGS) entry which is preliminary data.</text>
</comment>
<sequence length="160" mass="17520">MDSMRQRGRLRFLAFVVDELWRGTDVLLSCSISICARTARGSFDGGAVVPASNSTELRLNSSAIEHQVGDVTSMIACVDNSQLEGCEAGFWVSAPIHCVGCRKRASTHARFPARGFLPPKQHPGRIVLDLISSSACFRSLHPSPAIIRRSTANKCRHDRQ</sequence>
<reference evidence="1 2" key="1">
    <citation type="journal article" date="2014" name="Agronomy (Basel)">
        <title>A Draft Genome Sequence for Ensete ventricosum, the Drought-Tolerant Tree Against Hunger.</title>
        <authorList>
            <person name="Harrison J."/>
            <person name="Moore K.A."/>
            <person name="Paszkiewicz K."/>
            <person name="Jones T."/>
            <person name="Grant M."/>
            <person name="Ambacheew D."/>
            <person name="Muzemil S."/>
            <person name="Studholme D.J."/>
        </authorList>
    </citation>
    <scope>NUCLEOTIDE SEQUENCE [LARGE SCALE GENOMIC DNA]</scope>
</reference>
<gene>
    <name evidence="1" type="ORF">B296_00025163</name>
</gene>
<accession>A0A427ATE2</accession>
<evidence type="ECO:0000313" key="1">
    <source>
        <dbReference type="EMBL" id="RRT79534.1"/>
    </source>
</evidence>
<dbReference type="EMBL" id="AMZH03001369">
    <property type="protein sequence ID" value="RRT79534.1"/>
    <property type="molecule type" value="Genomic_DNA"/>
</dbReference>
<dbReference type="Proteomes" id="UP000287651">
    <property type="component" value="Unassembled WGS sequence"/>
</dbReference>
<dbReference type="AlphaFoldDB" id="A0A427ATE2"/>
<protein>
    <submittedName>
        <fullName evidence="1">Uncharacterized protein</fullName>
    </submittedName>
</protein>
<name>A0A427ATE2_ENSVE</name>
<evidence type="ECO:0000313" key="2">
    <source>
        <dbReference type="Proteomes" id="UP000287651"/>
    </source>
</evidence>
<organism evidence="1 2">
    <name type="scientific">Ensete ventricosum</name>
    <name type="common">Abyssinian banana</name>
    <name type="synonym">Musa ensete</name>
    <dbReference type="NCBI Taxonomy" id="4639"/>
    <lineage>
        <taxon>Eukaryota</taxon>
        <taxon>Viridiplantae</taxon>
        <taxon>Streptophyta</taxon>
        <taxon>Embryophyta</taxon>
        <taxon>Tracheophyta</taxon>
        <taxon>Spermatophyta</taxon>
        <taxon>Magnoliopsida</taxon>
        <taxon>Liliopsida</taxon>
        <taxon>Zingiberales</taxon>
        <taxon>Musaceae</taxon>
        <taxon>Ensete</taxon>
    </lineage>
</organism>